<organism evidence="20 21">
    <name type="scientific">Bacillus songklensis</name>
    <dbReference type="NCBI Taxonomy" id="1069116"/>
    <lineage>
        <taxon>Bacteria</taxon>
        <taxon>Bacillati</taxon>
        <taxon>Bacillota</taxon>
        <taxon>Bacilli</taxon>
        <taxon>Bacillales</taxon>
        <taxon>Bacillaceae</taxon>
        <taxon>Bacillus</taxon>
    </lineage>
</organism>
<dbReference type="Gene3D" id="1.10.10.10">
    <property type="entry name" value="Winged helix-like DNA-binding domain superfamily/Winged helix DNA-binding domain"/>
    <property type="match status" value="1"/>
</dbReference>
<accession>A0ABV8B6G3</accession>
<dbReference type="NCBIfam" id="TIGR00614">
    <property type="entry name" value="recQ_fam"/>
    <property type="match status" value="1"/>
</dbReference>
<comment type="caution">
    <text evidence="20">The sequence shown here is derived from an EMBL/GenBank/DDBJ whole genome shotgun (WGS) entry which is preliminary data.</text>
</comment>
<keyword evidence="13" id="KW-0234">DNA repair</keyword>
<evidence type="ECO:0000313" key="21">
    <source>
        <dbReference type="Proteomes" id="UP001595752"/>
    </source>
</evidence>
<dbReference type="InterPro" id="IPR018982">
    <property type="entry name" value="RQC_domain"/>
</dbReference>
<keyword evidence="14" id="KW-0413">Isomerase</keyword>
<evidence type="ECO:0000256" key="5">
    <source>
        <dbReference type="ARBA" id="ARBA00022741"/>
    </source>
</evidence>
<evidence type="ECO:0000256" key="13">
    <source>
        <dbReference type="ARBA" id="ARBA00023204"/>
    </source>
</evidence>
<evidence type="ECO:0000256" key="15">
    <source>
        <dbReference type="ARBA" id="ARBA00034617"/>
    </source>
</evidence>
<evidence type="ECO:0000256" key="7">
    <source>
        <dbReference type="ARBA" id="ARBA00022801"/>
    </source>
</evidence>
<dbReference type="SMART" id="SM00490">
    <property type="entry name" value="HELICc"/>
    <property type="match status" value="1"/>
</dbReference>
<dbReference type="SMART" id="SM00956">
    <property type="entry name" value="RQC"/>
    <property type="match status" value="1"/>
</dbReference>
<evidence type="ECO:0000256" key="10">
    <source>
        <dbReference type="ARBA" id="ARBA00022840"/>
    </source>
</evidence>
<dbReference type="InterPro" id="IPR029491">
    <property type="entry name" value="Helicase_HTH"/>
</dbReference>
<keyword evidence="21" id="KW-1185">Reference proteome</keyword>
<evidence type="ECO:0000256" key="3">
    <source>
        <dbReference type="ARBA" id="ARBA00005446"/>
    </source>
</evidence>
<dbReference type="InterPro" id="IPR036388">
    <property type="entry name" value="WH-like_DNA-bd_sf"/>
</dbReference>
<dbReference type="Gene3D" id="3.40.50.300">
    <property type="entry name" value="P-loop containing nucleotide triphosphate hydrolases"/>
    <property type="match status" value="2"/>
</dbReference>
<dbReference type="InterPro" id="IPR006293">
    <property type="entry name" value="DNA_helicase_ATP-dep_RecQ_bac"/>
</dbReference>
<dbReference type="SUPFAM" id="SSF52540">
    <property type="entry name" value="P-loop containing nucleoside triphosphate hydrolases"/>
    <property type="match status" value="1"/>
</dbReference>
<dbReference type="GO" id="GO:0004386">
    <property type="term" value="F:helicase activity"/>
    <property type="evidence" value="ECO:0007669"/>
    <property type="project" value="UniProtKB-KW"/>
</dbReference>
<dbReference type="Pfam" id="PF00271">
    <property type="entry name" value="Helicase_C"/>
    <property type="match status" value="1"/>
</dbReference>
<dbReference type="CDD" id="cd17920">
    <property type="entry name" value="DEXHc_RecQ"/>
    <property type="match status" value="1"/>
</dbReference>
<dbReference type="InterPro" id="IPR004589">
    <property type="entry name" value="DNA_helicase_ATP-dep_RecQ"/>
</dbReference>
<gene>
    <name evidence="20" type="primary">recQ</name>
    <name evidence="20" type="ORF">ACFOU2_21150</name>
</gene>
<dbReference type="SMART" id="SM00341">
    <property type="entry name" value="HRDC"/>
    <property type="match status" value="1"/>
</dbReference>
<evidence type="ECO:0000259" key="19">
    <source>
        <dbReference type="PROSITE" id="PS51194"/>
    </source>
</evidence>
<dbReference type="PROSITE" id="PS50967">
    <property type="entry name" value="HRDC"/>
    <property type="match status" value="1"/>
</dbReference>
<dbReference type="Gene3D" id="1.10.150.80">
    <property type="entry name" value="HRDC domain"/>
    <property type="match status" value="1"/>
</dbReference>
<dbReference type="InterPro" id="IPR010997">
    <property type="entry name" value="HRDC-like_sf"/>
</dbReference>
<keyword evidence="10" id="KW-0067">ATP-binding</keyword>
<dbReference type="NCBIfam" id="TIGR01389">
    <property type="entry name" value="recQ"/>
    <property type="match status" value="1"/>
</dbReference>
<dbReference type="SUPFAM" id="SSF46785">
    <property type="entry name" value="Winged helix' DNA-binding domain"/>
    <property type="match status" value="1"/>
</dbReference>
<protein>
    <recommendedName>
        <fullName evidence="16">DNA helicase RecQ</fullName>
        <ecNumber evidence="16">5.6.2.4</ecNumber>
    </recommendedName>
</protein>
<evidence type="ECO:0000256" key="9">
    <source>
        <dbReference type="ARBA" id="ARBA00022833"/>
    </source>
</evidence>
<evidence type="ECO:0000256" key="12">
    <source>
        <dbReference type="ARBA" id="ARBA00023172"/>
    </source>
</evidence>
<reference evidence="21" key="1">
    <citation type="journal article" date="2019" name="Int. J. Syst. Evol. Microbiol.">
        <title>The Global Catalogue of Microorganisms (GCM) 10K type strain sequencing project: providing services to taxonomists for standard genome sequencing and annotation.</title>
        <authorList>
            <consortium name="The Broad Institute Genomics Platform"/>
            <consortium name="The Broad Institute Genome Sequencing Center for Infectious Disease"/>
            <person name="Wu L."/>
            <person name="Ma J."/>
        </authorList>
    </citation>
    <scope>NUCLEOTIDE SEQUENCE [LARGE SCALE GENOMIC DNA]</scope>
    <source>
        <strain evidence="21">CCUG 61889</strain>
    </source>
</reference>
<dbReference type="RefSeq" id="WP_377918229.1">
    <property type="nucleotide sequence ID" value="NZ_JBHRZT010000072.1"/>
</dbReference>
<dbReference type="InterPro" id="IPR027417">
    <property type="entry name" value="P-loop_NTPase"/>
</dbReference>
<evidence type="ECO:0000259" key="17">
    <source>
        <dbReference type="PROSITE" id="PS50967"/>
    </source>
</evidence>
<keyword evidence="5" id="KW-0547">Nucleotide-binding</keyword>
<dbReference type="PROSITE" id="PS51192">
    <property type="entry name" value="HELICASE_ATP_BIND_1"/>
    <property type="match status" value="1"/>
</dbReference>
<dbReference type="InterPro" id="IPR001650">
    <property type="entry name" value="Helicase_C-like"/>
</dbReference>
<feature type="domain" description="Helicase C-terminal" evidence="19">
    <location>
        <begin position="219"/>
        <end position="363"/>
    </location>
</feature>
<dbReference type="InterPro" id="IPR044876">
    <property type="entry name" value="HRDC_dom_sf"/>
</dbReference>
<sequence>MLGQAKDYLRQYFGYNTFRTGQEDIIRLVLEGKHTAGIMPTGGGKSICYQIPALVLPGITLVISPLISLMKDQVDALLQVGIPAAYINSSLSSAEIHQILMEAREGEYKLLYIAPERLESFAFLEELKQLPVPLVAIDEAHCISQWGHDFRPSYLRIEQMIQQLPDQPTILALTATATPEVRRDICESLHIPSENTIITGFERENLAFKVLKGEDRSAFIEQYVKKNAAESGIIYAATRKDVDHLYEQLRKKGLNVGRYHAGMSDRERADQQERFLQDDISVIVATNAFGMGINKSNVRYVIHYQLPKNMESYYQEAGRAGRDGLDSECVVLFSAQDVQIQRFLIEQQHLHVNRQHQELIRLRQMVDYVHTESCLQSFILQYFGEIDTKPCGRCSNCTDERQSVEVTKEAQMVLSCMIRMGERFGKTLIAQVLTGSNNKKVREMRFDELSTYGILSDQTSKDVSEFIDFLTSEDYIGVTQGPYPVLYVTNKGKEVLRGNTAVWRKERMQVKQVVRDDELFNHLREVRKQVAAKENVPPFMIFSDQTLHDMCLKLPITDEEFLSIKGVGVQKQERYGRFFIQAITRFCEQHPERERKVTEVSSVNKVKKETEASHLITYEMYQQGHTIADISRERGLSNQTVEGHLLRCASEGMDVNWNELIPKQYEPLIEQAIQAVGAEKLKPIKEQLPEEISYFMIKAYMVKKTVQ</sequence>
<proteinExistence type="inferred from homology"/>
<evidence type="ECO:0000256" key="1">
    <source>
        <dbReference type="ARBA" id="ARBA00001946"/>
    </source>
</evidence>
<keyword evidence="8 20" id="KW-0347">Helicase</keyword>
<evidence type="ECO:0000256" key="14">
    <source>
        <dbReference type="ARBA" id="ARBA00023235"/>
    </source>
</evidence>
<dbReference type="InterPro" id="IPR002121">
    <property type="entry name" value="HRDC_dom"/>
</dbReference>
<feature type="domain" description="Helicase ATP-binding" evidence="18">
    <location>
        <begin position="26"/>
        <end position="195"/>
    </location>
</feature>
<evidence type="ECO:0000313" key="20">
    <source>
        <dbReference type="EMBL" id="MFC3885842.1"/>
    </source>
</evidence>
<keyword evidence="9" id="KW-0862">Zinc</keyword>
<dbReference type="InterPro" id="IPR011545">
    <property type="entry name" value="DEAD/DEAH_box_helicase_dom"/>
</dbReference>
<dbReference type="PROSITE" id="PS51194">
    <property type="entry name" value="HELICASE_CTER"/>
    <property type="match status" value="1"/>
</dbReference>
<dbReference type="Pfam" id="PF14493">
    <property type="entry name" value="HTH_40"/>
    <property type="match status" value="1"/>
</dbReference>
<dbReference type="CDD" id="cd18794">
    <property type="entry name" value="SF2_C_RecQ"/>
    <property type="match status" value="1"/>
</dbReference>
<comment type="similarity">
    <text evidence="3">Belongs to the helicase family. RecQ subfamily.</text>
</comment>
<dbReference type="InterPro" id="IPR032284">
    <property type="entry name" value="RecQ_Zn-bd"/>
</dbReference>
<evidence type="ECO:0000256" key="16">
    <source>
        <dbReference type="NCBIfam" id="TIGR01389"/>
    </source>
</evidence>
<dbReference type="InterPro" id="IPR036390">
    <property type="entry name" value="WH_DNA-bd_sf"/>
</dbReference>
<keyword evidence="12" id="KW-0233">DNA recombination</keyword>
<dbReference type="Pfam" id="PF00270">
    <property type="entry name" value="DEAD"/>
    <property type="match status" value="1"/>
</dbReference>
<evidence type="ECO:0000256" key="2">
    <source>
        <dbReference type="ARBA" id="ARBA00001947"/>
    </source>
</evidence>
<dbReference type="InterPro" id="IPR014001">
    <property type="entry name" value="Helicase_ATP-bd"/>
</dbReference>
<dbReference type="PANTHER" id="PTHR13710">
    <property type="entry name" value="DNA HELICASE RECQ FAMILY MEMBER"/>
    <property type="match status" value="1"/>
</dbReference>
<dbReference type="Pfam" id="PF00570">
    <property type="entry name" value="HRDC"/>
    <property type="match status" value="1"/>
</dbReference>
<dbReference type="Pfam" id="PF09382">
    <property type="entry name" value="RQC"/>
    <property type="match status" value="1"/>
</dbReference>
<evidence type="ECO:0000256" key="6">
    <source>
        <dbReference type="ARBA" id="ARBA00022763"/>
    </source>
</evidence>
<evidence type="ECO:0000256" key="8">
    <source>
        <dbReference type="ARBA" id="ARBA00022806"/>
    </source>
</evidence>
<comment type="catalytic activity">
    <reaction evidence="15">
        <text>Couples ATP hydrolysis with the unwinding of duplex DNA by translocating in the 3'-5' direction.</text>
        <dbReference type="EC" id="5.6.2.4"/>
    </reaction>
</comment>
<keyword evidence="4" id="KW-0479">Metal-binding</keyword>
<evidence type="ECO:0000259" key="18">
    <source>
        <dbReference type="PROSITE" id="PS51192"/>
    </source>
</evidence>
<comment type="cofactor">
    <cofactor evidence="2">
        <name>Zn(2+)</name>
        <dbReference type="ChEBI" id="CHEBI:29105"/>
    </cofactor>
</comment>
<keyword evidence="6" id="KW-0227">DNA damage</keyword>
<dbReference type="Proteomes" id="UP001595752">
    <property type="component" value="Unassembled WGS sequence"/>
</dbReference>
<dbReference type="Pfam" id="PF16124">
    <property type="entry name" value="RecQ_Zn_bind"/>
    <property type="match status" value="1"/>
</dbReference>
<keyword evidence="7" id="KW-0378">Hydrolase</keyword>
<dbReference type="EMBL" id="JBHRZT010000072">
    <property type="protein sequence ID" value="MFC3885842.1"/>
    <property type="molecule type" value="Genomic_DNA"/>
</dbReference>
<dbReference type="EC" id="5.6.2.4" evidence="16"/>
<dbReference type="SMART" id="SM00487">
    <property type="entry name" value="DEXDc"/>
    <property type="match status" value="1"/>
</dbReference>
<dbReference type="PANTHER" id="PTHR13710:SF105">
    <property type="entry name" value="ATP-DEPENDENT DNA HELICASE Q1"/>
    <property type="match status" value="1"/>
</dbReference>
<evidence type="ECO:0000256" key="4">
    <source>
        <dbReference type="ARBA" id="ARBA00022723"/>
    </source>
</evidence>
<name>A0ABV8B6G3_9BACI</name>
<evidence type="ECO:0000256" key="11">
    <source>
        <dbReference type="ARBA" id="ARBA00023125"/>
    </source>
</evidence>
<dbReference type="SUPFAM" id="SSF47819">
    <property type="entry name" value="HRDC-like"/>
    <property type="match status" value="1"/>
</dbReference>
<feature type="domain" description="HRDC" evidence="17">
    <location>
        <begin position="513"/>
        <end position="593"/>
    </location>
</feature>
<comment type="cofactor">
    <cofactor evidence="1">
        <name>Mg(2+)</name>
        <dbReference type="ChEBI" id="CHEBI:18420"/>
    </cofactor>
</comment>
<keyword evidence="11" id="KW-0238">DNA-binding</keyword>